<sequence length="167" mass="17919">MIADAPKADPAAVSKRNGQIAVFVSRKDSKLYIRQNFVPLFNLPVTIAPSDRPLGTHIFTARVDRDDANVLHWSVVSLPAPSKYADRRDEAEHSSRRRKIVGAGPIEVKPAPVPDTPAEALDRLNLPADAMARITEALSTGGSIIVSDQGIAAGETGEGTDFIVSLR</sequence>
<accession>A0A1J5P543</accession>
<protein>
    <submittedName>
        <fullName evidence="1">Uncharacterized protein</fullName>
    </submittedName>
</protein>
<reference evidence="1" key="1">
    <citation type="submission" date="2016-10" db="EMBL/GenBank/DDBJ databases">
        <title>Sequence of Gallionella enrichment culture.</title>
        <authorList>
            <person name="Poehlein A."/>
            <person name="Muehling M."/>
            <person name="Daniel R."/>
        </authorList>
    </citation>
    <scope>NUCLEOTIDE SEQUENCE</scope>
</reference>
<dbReference type="EMBL" id="MLJW01006703">
    <property type="protein sequence ID" value="OIQ66298.1"/>
    <property type="molecule type" value="Genomic_DNA"/>
</dbReference>
<dbReference type="AlphaFoldDB" id="A0A1J5P543"/>
<evidence type="ECO:0000313" key="1">
    <source>
        <dbReference type="EMBL" id="OIQ66298.1"/>
    </source>
</evidence>
<name>A0A1J5P543_9ZZZZ</name>
<proteinExistence type="predicted"/>
<gene>
    <name evidence="1" type="ORF">GALL_521360</name>
</gene>
<comment type="caution">
    <text evidence="1">The sequence shown here is derived from an EMBL/GenBank/DDBJ whole genome shotgun (WGS) entry which is preliminary data.</text>
</comment>
<organism evidence="1">
    <name type="scientific">mine drainage metagenome</name>
    <dbReference type="NCBI Taxonomy" id="410659"/>
    <lineage>
        <taxon>unclassified sequences</taxon>
        <taxon>metagenomes</taxon>
        <taxon>ecological metagenomes</taxon>
    </lineage>
</organism>